<dbReference type="Pfam" id="PF03129">
    <property type="entry name" value="HGTP_anticodon"/>
    <property type="match status" value="1"/>
</dbReference>
<evidence type="ECO:0000313" key="13">
    <source>
        <dbReference type="Proteomes" id="UP000035154"/>
    </source>
</evidence>
<dbReference type="GO" id="GO:0006433">
    <property type="term" value="P:prolyl-tRNA aminoacylation"/>
    <property type="evidence" value="ECO:0007669"/>
    <property type="project" value="UniProtKB-UniRule"/>
</dbReference>
<comment type="function">
    <text evidence="10">Catalyzes the attachment of proline to tRNA(Pro) in a two-step reaction: proline is first activated by ATP to form Pro-AMP and then transferred to the acceptor end of tRNA(Pro). As ProRS can inadvertently accommodate and process non-cognate amino acids such as alanine and cysteine, to avoid such errors it has two additional distinct editing activities against alanine. One activity is designated as 'pretransfer' editing and involves the tRNA(Pro)-independent hydrolysis of activated Ala-AMP. The other activity is designated 'posttransfer' editing and involves deacylation of mischarged Ala-tRNA(Pro). The misacylated Cys-tRNA(Pro) is not edited by ProRS.</text>
</comment>
<dbReference type="CDD" id="cd04334">
    <property type="entry name" value="ProRS-INS"/>
    <property type="match status" value="1"/>
</dbReference>
<dbReference type="InterPro" id="IPR050062">
    <property type="entry name" value="Pro-tRNA_synthetase"/>
</dbReference>
<evidence type="ECO:0000256" key="4">
    <source>
        <dbReference type="ARBA" id="ARBA00022598"/>
    </source>
</evidence>
<comment type="subcellular location">
    <subcellularLocation>
        <location evidence="1 10">Cytoplasm</location>
    </subcellularLocation>
</comment>
<evidence type="ECO:0000256" key="8">
    <source>
        <dbReference type="ARBA" id="ARBA00023146"/>
    </source>
</evidence>
<dbReference type="CDD" id="cd00861">
    <property type="entry name" value="ProRS_anticodon_short"/>
    <property type="match status" value="1"/>
</dbReference>
<evidence type="ECO:0000313" key="12">
    <source>
        <dbReference type="EMBL" id="KLE08669.1"/>
    </source>
</evidence>
<dbReference type="GO" id="GO:0002161">
    <property type="term" value="F:aminoacyl-tRNA deacylase activity"/>
    <property type="evidence" value="ECO:0007669"/>
    <property type="project" value="InterPro"/>
</dbReference>
<dbReference type="InterPro" id="IPR004154">
    <property type="entry name" value="Anticodon-bd"/>
</dbReference>
<dbReference type="PRINTS" id="PR01046">
    <property type="entry name" value="TRNASYNTHPRO"/>
</dbReference>
<keyword evidence="7 10" id="KW-0648">Protein biosynthesis</keyword>
<dbReference type="PANTHER" id="PTHR42753">
    <property type="entry name" value="MITOCHONDRIAL RIBOSOME PROTEIN L39/PROLYL-TRNA LIGASE FAMILY MEMBER"/>
    <property type="match status" value="1"/>
</dbReference>
<proteinExistence type="inferred from homology"/>
<dbReference type="CDD" id="cd00779">
    <property type="entry name" value="ProRS_core_prok"/>
    <property type="match status" value="1"/>
</dbReference>
<reference evidence="12 13" key="1">
    <citation type="submission" date="2014-01" db="EMBL/GenBank/DDBJ databases">
        <title>Development of a Comparative Genomic Fingerprinting Assay for High Resolution Genotyping of Arcobacter butzleri.</title>
        <authorList>
            <person name="Webb A.L."/>
            <person name="Inglis G.D."/>
            <person name="Kruczkiewicz P."/>
            <person name="Selinger L.B."/>
            <person name="Taboada E.N."/>
        </authorList>
    </citation>
    <scope>NUCLEOTIDE SEQUENCE [LARGE SCALE GENOMIC DNA]</scope>
    <source>
        <strain evidence="12 13">L355</strain>
    </source>
</reference>
<dbReference type="AlphaFoldDB" id="A0A0G9KQ56"/>
<dbReference type="InterPro" id="IPR002314">
    <property type="entry name" value="aa-tRNA-synt_IIb"/>
</dbReference>
<comment type="domain">
    <text evidence="10">Consists of three domains: the N-terminal catalytic domain, the editing domain and the C-terminal anticodon-binding domain.</text>
</comment>
<evidence type="ECO:0000256" key="6">
    <source>
        <dbReference type="ARBA" id="ARBA00022840"/>
    </source>
</evidence>
<keyword evidence="4 10" id="KW-0436">Ligase</keyword>
<evidence type="ECO:0000256" key="3">
    <source>
        <dbReference type="ARBA" id="ARBA00022490"/>
    </source>
</evidence>
<sequence length="579" mass="64529">MKFSKMFIPTTKETPNDATLPSHQYLVRGGFIAQTGAGIYDFMPLGKIVLEKIRAIVKEEMDEAGANEVQFGFVTPLTLWQESGRATTMGAEMLRFKDRKNGEFVLSPTNEEAVVNMVKNRITSYKDLPLHLYQINTKFRDEARPRFGLMRGREFLMKDGYSFHSSEEDLVREFNLMEATYKKIYTKLGLDFRVVAADSGAIGGSGSKEFHVIADSGEDTLVVCDSCDYGANIEAANRRANIFEKKELKLGKVETPAKKTIEEVSSYLGIESSQTIKAVIKRAIYENKTEIIVFFVRGCDELEETKACNAVNALELIDASEDEIKEAGLVVGYCGPNLEREDIRFVIDNELKNEKKIVCGANIDNFHRVIDIDVKGVHTGDESAIFLFEEDFADLIAVQEGDICACCGGKLSYTKGIEAGHIFQLGTKYSSAMNANFLDENGKAKPFIMGCYGIGVSRLVAAVIEQNHDDKGCIWTKATAPFMVDIIVSNSKKEEEEAKVGEELYSKLKQAGISTILDDRINARFGFKMSDFELLGFPYAVVIGKKLEDGLVEIVDRKTLEKIDVKVDEVISKILELIK</sequence>
<dbReference type="InterPro" id="IPR023717">
    <property type="entry name" value="Pro-tRNA-Synthase_IIa_type1"/>
</dbReference>
<dbReference type="InterPro" id="IPR007214">
    <property type="entry name" value="YbaK/aa-tRNA-synth-assoc-dom"/>
</dbReference>
<dbReference type="Gene3D" id="3.30.930.10">
    <property type="entry name" value="Bira Bifunctional Protein, Domain 2"/>
    <property type="match status" value="2"/>
</dbReference>
<name>A0A0G9KQ56_9BACT</name>
<dbReference type="Pfam" id="PF04073">
    <property type="entry name" value="tRNA_edit"/>
    <property type="match status" value="1"/>
</dbReference>
<evidence type="ECO:0000256" key="9">
    <source>
        <dbReference type="ARBA" id="ARBA00047671"/>
    </source>
</evidence>
<keyword evidence="3 10" id="KW-0963">Cytoplasm</keyword>
<keyword evidence="6 10" id="KW-0067">ATP-binding</keyword>
<keyword evidence="8 10" id="KW-0030">Aminoacyl-tRNA synthetase</keyword>
<feature type="domain" description="Aminoacyl-transfer RNA synthetases class-II family profile" evidence="11">
    <location>
        <begin position="38"/>
        <end position="481"/>
    </location>
</feature>
<dbReference type="GO" id="GO:0005524">
    <property type="term" value="F:ATP binding"/>
    <property type="evidence" value="ECO:0007669"/>
    <property type="project" value="UniProtKB-UniRule"/>
</dbReference>
<keyword evidence="5 10" id="KW-0547">Nucleotide-binding</keyword>
<dbReference type="PROSITE" id="PS50862">
    <property type="entry name" value="AA_TRNA_LIGASE_II"/>
    <property type="match status" value="1"/>
</dbReference>
<dbReference type="InterPro" id="IPR033730">
    <property type="entry name" value="ProRS_core_prok"/>
</dbReference>
<dbReference type="InterPro" id="IPR006195">
    <property type="entry name" value="aa-tRNA-synth_II"/>
</dbReference>
<dbReference type="Pfam" id="PF00587">
    <property type="entry name" value="tRNA-synt_2b"/>
    <property type="match status" value="1"/>
</dbReference>
<dbReference type="InterPro" id="IPR045864">
    <property type="entry name" value="aa-tRNA-synth_II/BPL/LPL"/>
</dbReference>
<evidence type="ECO:0000256" key="5">
    <source>
        <dbReference type="ARBA" id="ARBA00022741"/>
    </source>
</evidence>
<gene>
    <name evidence="10" type="primary">proS</name>
    <name evidence="12" type="ORF">AF80_08975</name>
</gene>
<dbReference type="GO" id="GO:0004827">
    <property type="term" value="F:proline-tRNA ligase activity"/>
    <property type="evidence" value="ECO:0007669"/>
    <property type="project" value="UniProtKB-UniRule"/>
</dbReference>
<comment type="caution">
    <text evidence="12">The sequence shown here is derived from an EMBL/GenBank/DDBJ whole genome shotgun (WGS) entry which is preliminary data.</text>
</comment>
<dbReference type="Gene3D" id="3.40.50.800">
    <property type="entry name" value="Anticodon-binding domain"/>
    <property type="match status" value="1"/>
</dbReference>
<dbReference type="PANTHER" id="PTHR42753:SF2">
    <property type="entry name" value="PROLINE--TRNA LIGASE"/>
    <property type="match status" value="1"/>
</dbReference>
<dbReference type="SUPFAM" id="SSF55681">
    <property type="entry name" value="Class II aaRS and biotin synthetases"/>
    <property type="match status" value="1"/>
</dbReference>
<dbReference type="FunFam" id="3.30.930.10:FF:000062">
    <property type="entry name" value="Proline--tRNA ligase"/>
    <property type="match status" value="1"/>
</dbReference>
<dbReference type="RefSeq" id="WP_046998621.1">
    <property type="nucleotide sequence ID" value="NZ_JAIW01000059.1"/>
</dbReference>
<dbReference type="InterPro" id="IPR004500">
    <property type="entry name" value="Pro-tRNA-synth_IIa_bac-type"/>
</dbReference>
<protein>
    <recommendedName>
        <fullName evidence="10">Proline--tRNA ligase</fullName>
        <ecNumber evidence="10">6.1.1.15</ecNumber>
    </recommendedName>
    <alternativeName>
        <fullName evidence="10">Prolyl-tRNA synthetase</fullName>
        <shortName evidence="10">ProRS</shortName>
    </alternativeName>
</protein>
<evidence type="ECO:0000256" key="10">
    <source>
        <dbReference type="HAMAP-Rule" id="MF_01569"/>
    </source>
</evidence>
<dbReference type="SUPFAM" id="SSF52954">
    <property type="entry name" value="Class II aaRS ABD-related"/>
    <property type="match status" value="1"/>
</dbReference>
<evidence type="ECO:0000256" key="2">
    <source>
        <dbReference type="ARBA" id="ARBA00011738"/>
    </source>
</evidence>
<evidence type="ECO:0000256" key="7">
    <source>
        <dbReference type="ARBA" id="ARBA00022917"/>
    </source>
</evidence>
<dbReference type="GO" id="GO:0005829">
    <property type="term" value="C:cytosol"/>
    <property type="evidence" value="ECO:0007669"/>
    <property type="project" value="TreeGrafter"/>
</dbReference>
<dbReference type="InterPro" id="IPR036621">
    <property type="entry name" value="Anticodon-bd_dom_sf"/>
</dbReference>
<comment type="similarity">
    <text evidence="10">Belongs to the class-II aminoacyl-tRNA synthetase family. ProS type 1 subfamily.</text>
</comment>
<dbReference type="SUPFAM" id="SSF55826">
    <property type="entry name" value="YbaK/ProRS associated domain"/>
    <property type="match status" value="1"/>
</dbReference>
<dbReference type="FunFam" id="3.30.930.10:FF:000066">
    <property type="entry name" value="Proline--tRNA ligase"/>
    <property type="match status" value="1"/>
</dbReference>
<dbReference type="HAMAP" id="MF_01569">
    <property type="entry name" value="Pro_tRNA_synth_type1"/>
    <property type="match status" value="1"/>
</dbReference>
<dbReference type="EMBL" id="JAIW01000059">
    <property type="protein sequence ID" value="KLE08669.1"/>
    <property type="molecule type" value="Genomic_DNA"/>
</dbReference>
<evidence type="ECO:0000256" key="1">
    <source>
        <dbReference type="ARBA" id="ARBA00004496"/>
    </source>
</evidence>
<comment type="catalytic activity">
    <reaction evidence="9 10">
        <text>tRNA(Pro) + L-proline + ATP = L-prolyl-tRNA(Pro) + AMP + diphosphate</text>
        <dbReference type="Rhea" id="RHEA:14305"/>
        <dbReference type="Rhea" id="RHEA-COMP:9700"/>
        <dbReference type="Rhea" id="RHEA-COMP:9702"/>
        <dbReference type="ChEBI" id="CHEBI:30616"/>
        <dbReference type="ChEBI" id="CHEBI:33019"/>
        <dbReference type="ChEBI" id="CHEBI:60039"/>
        <dbReference type="ChEBI" id="CHEBI:78442"/>
        <dbReference type="ChEBI" id="CHEBI:78532"/>
        <dbReference type="ChEBI" id="CHEBI:456215"/>
        <dbReference type="EC" id="6.1.1.15"/>
    </reaction>
</comment>
<dbReference type="InterPro" id="IPR044140">
    <property type="entry name" value="ProRS_anticodon_short"/>
</dbReference>
<accession>A0A0G9KQ56</accession>
<dbReference type="EC" id="6.1.1.15" evidence="10"/>
<dbReference type="InterPro" id="IPR002316">
    <property type="entry name" value="Pro-tRNA-ligase_IIa"/>
</dbReference>
<organism evidence="12 13">
    <name type="scientific">Aliarcobacter butzleri L355</name>
    <dbReference type="NCBI Taxonomy" id="1447263"/>
    <lineage>
        <taxon>Bacteria</taxon>
        <taxon>Pseudomonadati</taxon>
        <taxon>Campylobacterota</taxon>
        <taxon>Epsilonproteobacteria</taxon>
        <taxon>Campylobacterales</taxon>
        <taxon>Arcobacteraceae</taxon>
        <taxon>Aliarcobacter</taxon>
    </lineage>
</organism>
<evidence type="ECO:0000259" key="11">
    <source>
        <dbReference type="PROSITE" id="PS50862"/>
    </source>
</evidence>
<dbReference type="InterPro" id="IPR036754">
    <property type="entry name" value="YbaK/aa-tRNA-synt-asso_dom_sf"/>
</dbReference>
<dbReference type="NCBIfam" id="TIGR00409">
    <property type="entry name" value="proS_fam_II"/>
    <property type="match status" value="1"/>
</dbReference>
<comment type="subunit">
    <text evidence="2 10">Homodimer.</text>
</comment>
<dbReference type="NCBIfam" id="NF006625">
    <property type="entry name" value="PRK09194.1"/>
    <property type="match status" value="1"/>
</dbReference>
<dbReference type="PATRIC" id="fig|1447263.3.peg.1749"/>
<dbReference type="Proteomes" id="UP000035154">
    <property type="component" value="Unassembled WGS sequence"/>
</dbReference>